<name>A0A1T5J7S7_9BACT</name>
<gene>
    <name evidence="2" type="ORF">SAMN05660236_0854</name>
</gene>
<reference evidence="2 3" key="1">
    <citation type="submission" date="2017-02" db="EMBL/GenBank/DDBJ databases">
        <authorList>
            <person name="Peterson S.W."/>
        </authorList>
    </citation>
    <scope>NUCLEOTIDE SEQUENCE [LARGE SCALE GENOMIC DNA]</scope>
    <source>
        <strain evidence="2 3">DSM 25262</strain>
    </source>
</reference>
<dbReference type="RefSeq" id="WP_079685445.1">
    <property type="nucleotide sequence ID" value="NZ_FUZU01000001.1"/>
</dbReference>
<dbReference type="EMBL" id="FUZU01000001">
    <property type="protein sequence ID" value="SKC47475.1"/>
    <property type="molecule type" value="Genomic_DNA"/>
</dbReference>
<organism evidence="2 3">
    <name type="scientific">Ohtaekwangia koreensis</name>
    <dbReference type="NCBI Taxonomy" id="688867"/>
    <lineage>
        <taxon>Bacteria</taxon>
        <taxon>Pseudomonadati</taxon>
        <taxon>Bacteroidota</taxon>
        <taxon>Cytophagia</taxon>
        <taxon>Cytophagales</taxon>
        <taxon>Fulvivirgaceae</taxon>
        <taxon>Ohtaekwangia</taxon>
    </lineage>
</organism>
<dbReference type="AlphaFoldDB" id="A0A1T5J7S7"/>
<dbReference type="InterPro" id="IPR032557">
    <property type="entry name" value="DUF4935"/>
</dbReference>
<keyword evidence="3" id="KW-1185">Reference proteome</keyword>
<dbReference type="Proteomes" id="UP000190961">
    <property type="component" value="Unassembled WGS sequence"/>
</dbReference>
<feature type="domain" description="DUF4935" evidence="1">
    <location>
        <begin position="4"/>
        <end position="167"/>
    </location>
</feature>
<dbReference type="OrthoDB" id="799739at2"/>
<sequence length="941" mass="111430">MINLYIDTCCFVDLLTEKRAVRLIDNLQFWVSNERIKLFTHEVILKEWEVHKEKQRQNFKISQHTRYKQAREVMREVNFYVPEDLQPTTDSIDRVINRIDSLLMSAHIFKTADSIKIKCADRSVERKAPFHNKVYSTKDAYIIFSAIEHFVTINESFTFVSANTSDFGDPDNIDRKIHPQIIADYPGIGLDYYSNLGQATTYFLTKIDISFVSEEVSDSSNQTDRQRILIDREKPIIDQLLEYLNFMHQDIEFVPPRILMEHYPFIGNNGIVYYSVFNLKTSNKLLVDELSKVKFSEDGRLLENLQEEFPDIEEADKKVKEIFKYLTRDLIFYLSYTSGTKKVPVRYFDENECHCPICEFRGLNFVKAFAQLNVEPKNIGESTTLAYAHYRIGNYFLAANISELALNVAREKNLATTDFILNYNLSKLSIFLANNYLRNKEIQSLAERLSKTDLLFISRKCDRPNNKELLDYIRGITFYTEAKEKIFELHYKILEQYYESLRGAWSSNSYVWTLKSHYVEILSFINDNRIIYDRFNEFYLLSDRVFEAMLASHAISDESGSKLDAFDEWTMHQMILYGSADKLNKYFSRYRIKEIRYDRGKHRITFLGLLDNLLTDQSSLRESFSKHCEKDNRAFWDYYERIFCNAIVLFSKVALDNDLKNEICARIVKFLADEDFIHEINTRYIPILLNRVGKCIKTDTLISFFWVTLRKQKYTNESCIEQICELLNSRNEKLKLSTSEFNEVVGSLVKRDAQQNVISVVEKSLLVVYTSIESEFFKEAIREIVQVYLSKKFNFRLFYFASIFDVIKFESIDFNVILKSAIPHDGRKEIKYIFGRRGDRYEDINDLINLCFKNKVDTSSSTYEPIRNLGEYYRWLLNMDSFDYSKFEPEWIGEYQTKFYFKQIANSVRTKEFLESFLSNNSNEEIEKLYYSIFIRRKWEK</sequence>
<accession>A0A1T5J7S7</accession>
<dbReference type="Pfam" id="PF16289">
    <property type="entry name" value="PIN_12"/>
    <property type="match status" value="1"/>
</dbReference>
<dbReference type="STRING" id="688867.SAMN05660236_0854"/>
<evidence type="ECO:0000259" key="1">
    <source>
        <dbReference type="Pfam" id="PF16289"/>
    </source>
</evidence>
<evidence type="ECO:0000313" key="3">
    <source>
        <dbReference type="Proteomes" id="UP000190961"/>
    </source>
</evidence>
<protein>
    <recommendedName>
        <fullName evidence="1">DUF4935 domain-containing protein</fullName>
    </recommendedName>
</protein>
<evidence type="ECO:0000313" key="2">
    <source>
        <dbReference type="EMBL" id="SKC47475.1"/>
    </source>
</evidence>
<proteinExistence type="predicted"/>